<evidence type="ECO:0000313" key="2">
    <source>
        <dbReference type="EMBL" id="GAJ01336.1"/>
    </source>
</evidence>
<dbReference type="EMBL" id="BARW01021310">
    <property type="protein sequence ID" value="GAJ01336.1"/>
    <property type="molecule type" value="Genomic_DNA"/>
</dbReference>
<sequence>MFGMSANSWSDGIHPYTFGLAYDIVQPDYEVYLYTDRPIYRPGHSVRFRGALRQTDEARYLLPDIANVEVMLRDSMGEVAFSQTALLSSYG</sequence>
<evidence type="ECO:0000259" key="1">
    <source>
        <dbReference type="Pfam" id="PF01835"/>
    </source>
</evidence>
<proteinExistence type="predicted"/>
<name>X1UN62_9ZZZZ</name>
<organism evidence="2">
    <name type="scientific">marine sediment metagenome</name>
    <dbReference type="NCBI Taxonomy" id="412755"/>
    <lineage>
        <taxon>unclassified sequences</taxon>
        <taxon>metagenomes</taxon>
        <taxon>ecological metagenomes</taxon>
    </lineage>
</organism>
<dbReference type="GO" id="GO:0004866">
    <property type="term" value="F:endopeptidase inhibitor activity"/>
    <property type="evidence" value="ECO:0007669"/>
    <property type="project" value="InterPro"/>
</dbReference>
<feature type="non-terminal residue" evidence="2">
    <location>
        <position position="91"/>
    </location>
</feature>
<comment type="caution">
    <text evidence="2">The sequence shown here is derived from an EMBL/GenBank/DDBJ whole genome shotgun (WGS) entry which is preliminary data.</text>
</comment>
<accession>X1UN62</accession>
<dbReference type="AlphaFoldDB" id="X1UN62"/>
<protein>
    <recommendedName>
        <fullName evidence="1">Macroglobulin domain-containing protein</fullName>
    </recommendedName>
</protein>
<reference evidence="2" key="1">
    <citation type="journal article" date="2014" name="Front. Microbiol.">
        <title>High frequency of phylogenetically diverse reductive dehalogenase-homologous genes in deep subseafloor sedimentary metagenomes.</title>
        <authorList>
            <person name="Kawai M."/>
            <person name="Futagami T."/>
            <person name="Toyoda A."/>
            <person name="Takaki Y."/>
            <person name="Nishi S."/>
            <person name="Hori S."/>
            <person name="Arai W."/>
            <person name="Tsubouchi T."/>
            <person name="Morono Y."/>
            <person name="Uchiyama I."/>
            <person name="Ito T."/>
            <person name="Fujiyama A."/>
            <person name="Inagaki F."/>
            <person name="Takami H."/>
        </authorList>
    </citation>
    <scope>NUCLEOTIDE SEQUENCE</scope>
    <source>
        <strain evidence="2">Expedition CK06-06</strain>
    </source>
</reference>
<dbReference type="Gene3D" id="2.60.40.1930">
    <property type="match status" value="1"/>
</dbReference>
<feature type="domain" description="Macroglobulin" evidence="1">
    <location>
        <begin position="30"/>
        <end position="86"/>
    </location>
</feature>
<dbReference type="InterPro" id="IPR002890">
    <property type="entry name" value="MG2"/>
</dbReference>
<gene>
    <name evidence="2" type="ORF">S12H4_35823</name>
</gene>
<dbReference type="Pfam" id="PF01835">
    <property type="entry name" value="MG2"/>
    <property type="match status" value="1"/>
</dbReference>